<evidence type="ECO:0000259" key="2">
    <source>
        <dbReference type="Pfam" id="PF25121"/>
    </source>
</evidence>
<feature type="compositionally biased region" description="Basic residues" evidence="1">
    <location>
        <begin position="90"/>
        <end position="99"/>
    </location>
</feature>
<proteinExistence type="predicted"/>
<evidence type="ECO:0000256" key="1">
    <source>
        <dbReference type="SAM" id="MobiDB-lite"/>
    </source>
</evidence>
<feature type="region of interest" description="Disordered" evidence="1">
    <location>
        <begin position="381"/>
        <end position="540"/>
    </location>
</feature>
<dbReference type="PANTHER" id="PTHR12202">
    <property type="entry name" value="ESF1 HOMOLOG"/>
    <property type="match status" value="1"/>
</dbReference>
<dbReference type="EMBL" id="CASHTH010001251">
    <property type="protein sequence ID" value="CAI8013280.1"/>
    <property type="molecule type" value="Genomic_DNA"/>
</dbReference>
<dbReference type="InterPro" id="IPR056750">
    <property type="entry name" value="RRM_ESF1"/>
</dbReference>
<name>A0AA35RKL9_GEOBA</name>
<reference evidence="3" key="1">
    <citation type="submission" date="2023-03" db="EMBL/GenBank/DDBJ databases">
        <authorList>
            <person name="Steffen K."/>
            <person name="Cardenas P."/>
        </authorList>
    </citation>
    <scope>NUCLEOTIDE SEQUENCE</scope>
</reference>
<comment type="caution">
    <text evidence="3">The sequence shown here is derived from an EMBL/GenBank/DDBJ whole genome shotgun (WGS) entry which is preliminary data.</text>
</comment>
<gene>
    <name evidence="3" type="ORF">GBAR_LOCUS8442</name>
</gene>
<feature type="region of interest" description="Disordered" evidence="1">
    <location>
        <begin position="77"/>
        <end position="153"/>
    </location>
</feature>
<feature type="compositionally biased region" description="Basic and acidic residues" evidence="1">
    <location>
        <begin position="77"/>
        <end position="89"/>
    </location>
</feature>
<protein>
    <submittedName>
        <fullName evidence="3">ESF1 homolog</fullName>
    </submittedName>
</protein>
<feature type="compositionally biased region" description="Basic and acidic residues" evidence="1">
    <location>
        <begin position="119"/>
        <end position="128"/>
    </location>
</feature>
<accession>A0AA35RKL9</accession>
<feature type="compositionally biased region" description="Acidic residues" evidence="1">
    <location>
        <begin position="129"/>
        <end position="150"/>
    </location>
</feature>
<dbReference type="GO" id="GO:0006364">
    <property type="term" value="P:rRNA processing"/>
    <property type="evidence" value="ECO:0007669"/>
    <property type="project" value="InterPro"/>
</dbReference>
<feature type="compositionally biased region" description="Basic and acidic residues" evidence="1">
    <location>
        <begin position="527"/>
        <end position="540"/>
    </location>
</feature>
<dbReference type="Proteomes" id="UP001174909">
    <property type="component" value="Unassembled WGS sequence"/>
</dbReference>
<evidence type="ECO:0000313" key="3">
    <source>
        <dbReference type="EMBL" id="CAI8013280.1"/>
    </source>
</evidence>
<keyword evidence="4" id="KW-1185">Reference proteome</keyword>
<sequence>MDSKTVSKIASDPRFAHILSDPRFKTIPRRVRKVKIGSRFQSMFTDKKFRVNYGVDKRGRKVHESSAEDMRRYYHLYDDGDKNATPHKKEQQKKKKRLTKIVAKGDVSKVGGAVDDGIGEDHTHHSGSDEEEVSSEDSGAESDTSTDVEEVTSLKEPEIVHGWWEEEVTPTVSVETGSRLALCRMDWDRVNATDIFVFLSSFKPQGGSITRVSVFPSDFGLRRMKTEDLQGPAELLDQSNCSAAEEEASREGCGYSNERLRQYQLQRLNYYYAVVECDCTGTAEHIYEECDGLQYEHCGGKLDLRFIPDDMMFDERELTSVVTETSVPVGYTPPDFVTAALQQSKVHLTWDETDPKRLQTTMRKFSRDDMLKMDFDAYLGSSSGSDSGSECGTPGEGGAEPNRDHTGTKLSHRVAKYRSLLRGDGEEDEGEEEGEVMEVSWEPGLREEVKERVRENTGEGGTTWDQYLRERKKKKKKEGNHGDEETTHGDHGNEQSDLGFDDPFFSEDVAMTMSEKPGKSKRRSKKAVVEGDEQNKVIQT</sequence>
<dbReference type="Pfam" id="PF25121">
    <property type="entry name" value="RRM_ESF1"/>
    <property type="match status" value="1"/>
</dbReference>
<evidence type="ECO:0000313" key="4">
    <source>
        <dbReference type="Proteomes" id="UP001174909"/>
    </source>
</evidence>
<feature type="domain" description="ESF1 RRM" evidence="2">
    <location>
        <begin position="178"/>
        <end position="316"/>
    </location>
</feature>
<feature type="compositionally biased region" description="Acidic residues" evidence="1">
    <location>
        <begin position="425"/>
        <end position="436"/>
    </location>
</feature>
<dbReference type="InterPro" id="IPR039754">
    <property type="entry name" value="Esf1"/>
</dbReference>
<feature type="compositionally biased region" description="Basic and acidic residues" evidence="1">
    <location>
        <begin position="444"/>
        <end position="457"/>
    </location>
</feature>
<dbReference type="PANTHER" id="PTHR12202:SF0">
    <property type="entry name" value="ESF1 HOMOLOG"/>
    <property type="match status" value="1"/>
</dbReference>
<feature type="compositionally biased region" description="Basic and acidic residues" evidence="1">
    <location>
        <begin position="479"/>
        <end position="494"/>
    </location>
</feature>
<dbReference type="AlphaFoldDB" id="A0AA35RKL9"/>
<organism evidence="3 4">
    <name type="scientific">Geodia barretti</name>
    <name type="common">Barrett's horny sponge</name>
    <dbReference type="NCBI Taxonomy" id="519541"/>
    <lineage>
        <taxon>Eukaryota</taxon>
        <taxon>Metazoa</taxon>
        <taxon>Porifera</taxon>
        <taxon>Demospongiae</taxon>
        <taxon>Heteroscleromorpha</taxon>
        <taxon>Tetractinellida</taxon>
        <taxon>Astrophorina</taxon>
        <taxon>Geodiidae</taxon>
        <taxon>Geodia</taxon>
    </lineage>
</organism>
<dbReference type="GO" id="GO:0003723">
    <property type="term" value="F:RNA binding"/>
    <property type="evidence" value="ECO:0007669"/>
    <property type="project" value="TreeGrafter"/>
</dbReference>